<dbReference type="Gene3D" id="3.80.10.10">
    <property type="entry name" value="Ribonuclease Inhibitor"/>
    <property type="match status" value="1"/>
</dbReference>
<dbReference type="RefSeq" id="XP_011306197.1">
    <property type="nucleotide sequence ID" value="XM_011307895.1"/>
</dbReference>
<accession>A0A9R1TAU2</accession>
<keyword evidence="1" id="KW-1185">Reference proteome</keyword>
<evidence type="ECO:0000313" key="2">
    <source>
        <dbReference type="RefSeq" id="XP_011306197.1"/>
    </source>
</evidence>
<name>A0A9R1TAU2_9HYME</name>
<dbReference type="GeneID" id="105268370"/>
<dbReference type="PANTHER" id="PTHR13318">
    <property type="entry name" value="PARTNER OF PAIRED, ISOFORM B-RELATED"/>
    <property type="match status" value="1"/>
</dbReference>
<dbReference type="PANTHER" id="PTHR13318:SF95">
    <property type="entry name" value="F-BOX PROTEIN YLR352W"/>
    <property type="match status" value="1"/>
</dbReference>
<gene>
    <name evidence="2" type="primary">LOC105268370</name>
</gene>
<dbReference type="InterPro" id="IPR006553">
    <property type="entry name" value="Leu-rich_rpt_Cys-con_subtyp"/>
</dbReference>
<dbReference type="SUPFAM" id="SSF52047">
    <property type="entry name" value="RNI-like"/>
    <property type="match status" value="1"/>
</dbReference>
<evidence type="ECO:0000313" key="1">
    <source>
        <dbReference type="Proteomes" id="UP000694866"/>
    </source>
</evidence>
<dbReference type="KEGG" id="fas:105268370"/>
<dbReference type="Proteomes" id="UP000694866">
    <property type="component" value="Unplaced"/>
</dbReference>
<dbReference type="AlphaFoldDB" id="A0A9R1TAU2"/>
<dbReference type="OrthoDB" id="549243at2759"/>
<organism evidence="1 2">
    <name type="scientific">Fopius arisanus</name>
    <dbReference type="NCBI Taxonomy" id="64838"/>
    <lineage>
        <taxon>Eukaryota</taxon>
        <taxon>Metazoa</taxon>
        <taxon>Ecdysozoa</taxon>
        <taxon>Arthropoda</taxon>
        <taxon>Hexapoda</taxon>
        <taxon>Insecta</taxon>
        <taxon>Pterygota</taxon>
        <taxon>Neoptera</taxon>
        <taxon>Endopterygota</taxon>
        <taxon>Hymenoptera</taxon>
        <taxon>Apocrita</taxon>
        <taxon>Ichneumonoidea</taxon>
        <taxon>Braconidae</taxon>
        <taxon>Opiinae</taxon>
        <taxon>Fopius</taxon>
    </lineage>
</organism>
<dbReference type="InterPro" id="IPR032675">
    <property type="entry name" value="LRR_dom_sf"/>
</dbReference>
<proteinExistence type="predicted"/>
<protein>
    <submittedName>
        <fullName evidence="2">F-box/LRR-repeat protein 7-like</fullName>
    </submittedName>
</protein>
<dbReference type="GO" id="GO:0019005">
    <property type="term" value="C:SCF ubiquitin ligase complex"/>
    <property type="evidence" value="ECO:0007669"/>
    <property type="project" value="TreeGrafter"/>
</dbReference>
<reference evidence="2" key="1">
    <citation type="submission" date="2025-08" db="UniProtKB">
        <authorList>
            <consortium name="RefSeq"/>
        </authorList>
    </citation>
    <scope>IDENTIFICATION</scope>
    <source>
        <strain evidence="2">USDA-PBARC FA_bdor</strain>
        <tissue evidence="2">Whole organism</tissue>
    </source>
</reference>
<dbReference type="GO" id="GO:0031146">
    <property type="term" value="P:SCF-dependent proteasomal ubiquitin-dependent protein catabolic process"/>
    <property type="evidence" value="ECO:0007669"/>
    <property type="project" value="TreeGrafter"/>
</dbReference>
<sequence>MSIKSSFLVCKQWQNVLQNFWKSTRVLDITRKSPLNWGIPPRTLRERLTAPSLIRILKNCGEGLHTINSSDNSGLSYVIIEKAGELCPNLETVVLKSCSWPSLHIHKSLVACKITQFAINNAQDEAFLSNIFAQLNNLRYVEIHGNPTHCSIGSCILKLSKTIEVIRLSHIRISESIFNSAIQTLPNLRSLELNTCSNVNEDSFEKITYINSLKYLKIHGFHLVNNLSSSLQLIKNLSNLEVLEITTMNKESLRNISTVGIPAVACKFMWRDVNIFDDLFIEIAKNCRHLRSLDISGSSFVTDRGLNALASYTNLERLIINYVPEVSDDCLAKFHSLKILQCVGCEDVRDEGIIFLLQNARELQVLDVSLTSIGDRTLEAAIDAVAKRHNNIPLKLALGFTATFLNYTPEYIEKIKPVSLEIIHETLMEIV</sequence>
<dbReference type="SMART" id="SM00367">
    <property type="entry name" value="LRR_CC"/>
    <property type="match status" value="3"/>
</dbReference>